<keyword evidence="4 9" id="KW-0378">Hydrolase</keyword>
<feature type="domain" description="Glycoside hydrolase family 2 immunoglobulin-like beta-sandwich" evidence="6">
    <location>
        <begin position="202"/>
        <end position="292"/>
    </location>
</feature>
<sequence>MVDLRRILLSDSFWKFCFSLKQNDKFEDPGITEKWFETGIPNEKLLKVYVPSTWSYYQNRRNFNHWGTGWYENHFYLPLAWSAGEKKVTLGFNGSNYKTTVWLNGKKVGTHEGGYTKFWFEINKFVKFGTDNQLIIQVDNRYMENRLPWFYPVDWMNYGGIYRPVYLKLTSQVCFYDIKISNKIEFPNPIGEGCKDCKTILKVRANIRNFNPNRPKFEGYVVLTLKNGVELEHTEIPFSLSEIGNGFFDLEFPLKSPHLWSPDDPHLHTLTFQLLDKNRREIDREVIKWGIRDIKIIGNDFYLNNLKIHLRGINRHEDHPDVGSSMNPRLIYNDLNIMKEAHINCIRTSHYPPYESLLSLADEMGFLVFEEAPIRKLGKEQYNSNYLVNAQQQIWEMIHRDKNHCSVIAWSISSDCDTSIPEGRDFMQTLLEISRELDPFRFHTLVPFNIKRDLTVDLVDFLCINIYMGRKSEYNAKLSEIAGKFDNIWKDIKENPKYKMKPFVISEFGCGAISGFKSFEFARWSENYQYIFLQTYINAIIKRDFIGGAFISTFQDYRCSPKSGFFEHPKEYNNTGIVDMHRNPKIVYYMVQELYKVWKDGKIPHDRLLNGSTVI</sequence>
<reference evidence="9 10" key="1">
    <citation type="journal article" date="2020" name="Nature">
        <title>Isolation of an archaeon at the prokaryote-eukaryote interface.</title>
        <authorList>
            <person name="Imachi H."/>
            <person name="Nobu M.K."/>
            <person name="Nakahara N."/>
            <person name="Morono Y."/>
            <person name="Ogawara M."/>
            <person name="Takaki Y."/>
            <person name="Takano Y."/>
            <person name="Uematsu K."/>
            <person name="Ikuta T."/>
            <person name="Ito M."/>
            <person name="Matsui Y."/>
            <person name="Miyazaki M."/>
            <person name="Murata K."/>
            <person name="Saito Y."/>
            <person name="Sakai S."/>
            <person name="Song C."/>
            <person name="Tasumi E."/>
            <person name="Yamanaka Y."/>
            <person name="Yamaguchi T."/>
            <person name="Kamagata Y."/>
            <person name="Tamaki H."/>
            <person name="Takai K."/>
        </authorList>
    </citation>
    <scope>NUCLEOTIDE SEQUENCE [LARGE SCALE GENOMIC DNA]</scope>
    <source>
        <strain evidence="9 10">MK-D1</strain>
    </source>
</reference>
<dbReference type="InterPro" id="IPR006103">
    <property type="entry name" value="Glyco_hydro_2_cat"/>
</dbReference>
<dbReference type="GO" id="GO:0019391">
    <property type="term" value="P:glucuronoside catabolic process"/>
    <property type="evidence" value="ECO:0007669"/>
    <property type="project" value="TreeGrafter"/>
</dbReference>
<dbReference type="SUPFAM" id="SSF49785">
    <property type="entry name" value="Galactose-binding domain-like"/>
    <property type="match status" value="1"/>
</dbReference>
<dbReference type="AlphaFoldDB" id="A0A5B9DCU0"/>
<evidence type="ECO:0000256" key="1">
    <source>
        <dbReference type="ARBA" id="ARBA00007401"/>
    </source>
</evidence>
<evidence type="ECO:0000256" key="2">
    <source>
        <dbReference type="ARBA" id="ARBA00012761"/>
    </source>
</evidence>
<evidence type="ECO:0000313" key="10">
    <source>
        <dbReference type="Proteomes" id="UP000321408"/>
    </source>
</evidence>
<dbReference type="GeneID" id="41330522"/>
<evidence type="ECO:0000259" key="6">
    <source>
        <dbReference type="Pfam" id="PF00703"/>
    </source>
</evidence>
<feature type="domain" description="Glycoside hydrolase family 2 catalytic" evidence="7">
    <location>
        <begin position="295"/>
        <end position="596"/>
    </location>
</feature>
<evidence type="ECO:0000259" key="7">
    <source>
        <dbReference type="Pfam" id="PF02836"/>
    </source>
</evidence>
<dbReference type="InterPro" id="IPR006101">
    <property type="entry name" value="Glyco_hydro_2"/>
</dbReference>
<dbReference type="Gene3D" id="2.60.40.10">
    <property type="entry name" value="Immunoglobulins"/>
    <property type="match status" value="1"/>
</dbReference>
<dbReference type="Gene3D" id="3.20.20.80">
    <property type="entry name" value="Glycosidases"/>
    <property type="match status" value="1"/>
</dbReference>
<evidence type="ECO:0000259" key="8">
    <source>
        <dbReference type="Pfam" id="PF02837"/>
    </source>
</evidence>
<keyword evidence="10" id="KW-1185">Reference proteome</keyword>
<dbReference type="InterPro" id="IPR023230">
    <property type="entry name" value="Glyco_hydro_2_CS"/>
</dbReference>
<dbReference type="PANTHER" id="PTHR10066:SF67">
    <property type="entry name" value="BETA-GLUCURONIDASE"/>
    <property type="match status" value="1"/>
</dbReference>
<dbReference type="GO" id="GO:0004566">
    <property type="term" value="F:beta-glucuronidase activity"/>
    <property type="evidence" value="ECO:0007669"/>
    <property type="project" value="UniProtKB-EC"/>
</dbReference>
<gene>
    <name evidence="9" type="ORF">DSAG12_02537</name>
</gene>
<dbReference type="OrthoDB" id="38162at2157"/>
<evidence type="ECO:0000256" key="4">
    <source>
        <dbReference type="ARBA" id="ARBA00022801"/>
    </source>
</evidence>
<dbReference type="InterPro" id="IPR008979">
    <property type="entry name" value="Galactose-bd-like_sf"/>
</dbReference>
<dbReference type="RefSeq" id="WP_147663642.1">
    <property type="nucleotide sequence ID" value="NZ_CP042905.2"/>
</dbReference>
<accession>A0A5B9DCU0</accession>
<protein>
    <recommendedName>
        <fullName evidence="3">Beta-glucuronidase</fullName>
        <ecNumber evidence="2">3.2.1.31</ecNumber>
    </recommendedName>
</protein>
<dbReference type="InterPro" id="IPR036156">
    <property type="entry name" value="Beta-gal/glucu_dom_sf"/>
</dbReference>
<proteinExistence type="inferred from homology"/>
<evidence type="ECO:0000256" key="3">
    <source>
        <dbReference type="ARBA" id="ARBA00016205"/>
    </source>
</evidence>
<feature type="domain" description="Glycosyl hydrolases family 2 sugar binding" evidence="8">
    <location>
        <begin position="32"/>
        <end position="167"/>
    </location>
</feature>
<dbReference type="PRINTS" id="PR00132">
    <property type="entry name" value="GLHYDRLASE2"/>
</dbReference>
<dbReference type="Pfam" id="PF02837">
    <property type="entry name" value="Glyco_hydro_2_N"/>
    <property type="match status" value="1"/>
</dbReference>
<dbReference type="InterPro" id="IPR006104">
    <property type="entry name" value="Glyco_hydro_2_N"/>
</dbReference>
<organism evidence="9 10">
    <name type="scientific">Promethearchaeum syntrophicum</name>
    <dbReference type="NCBI Taxonomy" id="2594042"/>
    <lineage>
        <taxon>Archaea</taxon>
        <taxon>Promethearchaeati</taxon>
        <taxon>Promethearchaeota</taxon>
        <taxon>Promethearchaeia</taxon>
        <taxon>Promethearchaeales</taxon>
        <taxon>Promethearchaeaceae</taxon>
        <taxon>Promethearchaeum</taxon>
    </lineage>
</organism>
<dbReference type="GO" id="GO:0030246">
    <property type="term" value="F:carbohydrate binding"/>
    <property type="evidence" value="ECO:0007669"/>
    <property type="project" value="TreeGrafter"/>
</dbReference>
<name>A0A5B9DCU0_9ARCH</name>
<dbReference type="InterPro" id="IPR013783">
    <property type="entry name" value="Ig-like_fold"/>
</dbReference>
<dbReference type="Pfam" id="PF02836">
    <property type="entry name" value="Glyco_hydro_2_C"/>
    <property type="match status" value="1"/>
</dbReference>
<dbReference type="EMBL" id="CP042905">
    <property type="protein sequence ID" value="QEE16707.1"/>
    <property type="molecule type" value="Genomic_DNA"/>
</dbReference>
<dbReference type="PROSITE" id="PS00719">
    <property type="entry name" value="GLYCOSYL_HYDROL_F2_1"/>
    <property type="match status" value="1"/>
</dbReference>
<dbReference type="PANTHER" id="PTHR10066">
    <property type="entry name" value="BETA-GLUCURONIDASE"/>
    <property type="match status" value="1"/>
</dbReference>
<dbReference type="EC" id="3.2.1.31" evidence="2"/>
<evidence type="ECO:0000256" key="5">
    <source>
        <dbReference type="ARBA" id="ARBA00023295"/>
    </source>
</evidence>
<dbReference type="InterPro" id="IPR006102">
    <property type="entry name" value="Ig-like_GH2"/>
</dbReference>
<reference evidence="9 10" key="2">
    <citation type="journal article" date="2024" name="Int. J. Syst. Evol. Microbiol.">
        <title>Promethearchaeum syntrophicum gen. nov., sp. nov., an anaerobic, obligately syntrophic archaeon, the first isolate of the lineage 'Asgard' archaea, and proposal of the new archaeal phylum Promethearchaeota phyl. nov. and kingdom Promethearchaeati regn. nov.</title>
        <authorList>
            <person name="Imachi H."/>
            <person name="Nobu M.K."/>
            <person name="Kato S."/>
            <person name="Takaki Y."/>
            <person name="Miyazaki M."/>
            <person name="Miyata M."/>
            <person name="Ogawara M."/>
            <person name="Saito Y."/>
            <person name="Sakai S."/>
            <person name="Tahara Y.O."/>
            <person name="Takano Y."/>
            <person name="Tasumi E."/>
            <person name="Uematsu K."/>
            <person name="Yoshimura T."/>
            <person name="Itoh T."/>
            <person name="Ohkuma M."/>
            <person name="Takai K."/>
        </authorList>
    </citation>
    <scope>NUCLEOTIDE SEQUENCE [LARGE SCALE GENOMIC DNA]</scope>
    <source>
        <strain evidence="9 10">MK-D1</strain>
    </source>
</reference>
<dbReference type="KEGG" id="psyt:DSAG12_02537"/>
<evidence type="ECO:0000313" key="9">
    <source>
        <dbReference type="EMBL" id="QEE16707.1"/>
    </source>
</evidence>
<dbReference type="InterPro" id="IPR017853">
    <property type="entry name" value="GH"/>
</dbReference>
<dbReference type="Proteomes" id="UP000321408">
    <property type="component" value="Chromosome"/>
</dbReference>
<dbReference type="SUPFAM" id="SSF51445">
    <property type="entry name" value="(Trans)glycosidases"/>
    <property type="match status" value="1"/>
</dbReference>
<dbReference type="Gene3D" id="2.60.120.260">
    <property type="entry name" value="Galactose-binding domain-like"/>
    <property type="match status" value="1"/>
</dbReference>
<dbReference type="GO" id="GO:0005975">
    <property type="term" value="P:carbohydrate metabolic process"/>
    <property type="evidence" value="ECO:0007669"/>
    <property type="project" value="InterPro"/>
</dbReference>
<comment type="similarity">
    <text evidence="1">Belongs to the glycosyl hydrolase 2 family.</text>
</comment>
<keyword evidence="5" id="KW-0326">Glycosidase</keyword>
<dbReference type="SUPFAM" id="SSF49303">
    <property type="entry name" value="beta-Galactosidase/glucuronidase domain"/>
    <property type="match status" value="1"/>
</dbReference>
<dbReference type="Pfam" id="PF00703">
    <property type="entry name" value="Glyco_hydro_2"/>
    <property type="match status" value="1"/>
</dbReference>